<sequence length="1374" mass="150720">MIFGFIVTFLSVLFLTAMSTVNAQELGKTAAIPAIENGLVQAGHSQNQGILVETLLPTEPTLKDSTVNLTNSTVQLDPAIYSDPATQNNFYPGKTVNMMALIEAQGTGQDYINGHVKIYLSKDIFEQVKGNDVSSSQFLSSPATVSETPDDWIINLSLTTVPSGAHIGIPFLTTLKPGRIHNNKDYKVPSEYYDSRDALLLKTDTFTVHTKTNAPTPYGPGVSKDLDMNKWDSNNSLKEATDVSVDGSGLYSYNKSPSNIYYSNQTEPGDYTVTVNLPTGYKVPAAGVGNWTYNAAENTVTQKVAIYTGSTTNDLSNRTLGSFTLTVPSGYKVGTTVNLPVTTKGPMGDVNSNNYYLKLGKTTVAPDYMSIYGSKNISFTDAGASVDVSAVTSSTPLNSVLTPISKFHPGDNDGQLIDTLSLSSIEDRPRFEYLTNQISFLDSSNLSAAKQGELNKNKVVGTYTNNGSTKTEELGTVKFGTPLKYSDRYYTSIKVNFDSLINLSKAEAESIKLQINGHMTDAVINAFKASNDSYQSYANGVIAQFSKTEDSAFGGAVSAYAYAYLTKDLPTIQLSGLTLFGQNDQDGDAQMLGGKPLRASMSIRASNNNNDKLHPKDGKVVFIVPDGVSFDKSNTADVQNLTNIKVYQNYAGSGKTAVVGDINNAAEFETSSRLIYYQVPLIDDGSMISGSYNIQSFFVFTNNNGKPGNKTDFQVADNSGLVADTYGLYTSTNNKTKVVSDSEDFTYLPDRKLISTNKVKVFDSETGEWSQPVKDTGDNAFIGDKLEFVDTMANDGLSPYTYLDVIGILPHPGDQKINGARGSNVQMHLTGPIQVDTDGYTVSYSTAKPDNDLLKNYEAKFDATETDWSKVTMIRISSKDGTVLNTEQSIHFTYPSLVPNVAKDDAIANKAQGISTFIVRTSDHDVNLLESTPASVLAKQPYVPVNLQFWTKDQDGTEHQIADAKSFADQKIGSTFTKNAADFPILHYSPADSQDHSVKVSRVANNNVLKLWYKANPDDATVKGVVKFQDLSGKTLEKDIPFSGISGYRYDITTMDSVKQATKKILGEGYKLSSTEGQPTGIFAVGKPVTVIYKFDKPTPPVPPTPPTPPTPKPDPKPTPNPDPRPNPTPTPTPQPAPGPDEPDYVAKKNEAVYALKKVYLYQKPTFNKSQRKAAYVSKPRVYRPMFVVTGYARSANGALRYKVRDVNHLTKNRHKTGYVTARWSHIRPVYYQSKHTTLTVINPRGVNEYKNVNLTGKVQNFKQGRVLKVKKFVHHNLTTRYLLTNRHYITGNRKLVKMGKASFPKYVKAKKAFNRYKTVNLTHKNKHYKKGHVFKVYKVDFSHANSVTKHGAMRYQVAGGYITANATFVKTIK</sequence>
<organism evidence="4 5">
    <name type="scientific">Lentilactobacillus sunkii DSM 19904</name>
    <dbReference type="NCBI Taxonomy" id="1423808"/>
    <lineage>
        <taxon>Bacteria</taxon>
        <taxon>Bacillati</taxon>
        <taxon>Bacillota</taxon>
        <taxon>Bacilli</taxon>
        <taxon>Lactobacillales</taxon>
        <taxon>Lactobacillaceae</taxon>
        <taxon>Lentilactobacillus</taxon>
    </lineage>
</organism>
<comment type="caution">
    <text evidence="4">The sequence shown here is derived from an EMBL/GenBank/DDBJ whole genome shotgun (WGS) entry which is preliminary data.</text>
</comment>
<evidence type="ECO:0000313" key="4">
    <source>
        <dbReference type="EMBL" id="KRK88033.1"/>
    </source>
</evidence>
<reference evidence="4 5" key="1">
    <citation type="journal article" date="2015" name="Genome Announc.">
        <title>Expanding the biotechnology potential of lactobacilli through comparative genomics of 213 strains and associated genera.</title>
        <authorList>
            <person name="Sun Z."/>
            <person name="Harris H.M."/>
            <person name="McCann A."/>
            <person name="Guo C."/>
            <person name="Argimon S."/>
            <person name="Zhang W."/>
            <person name="Yang X."/>
            <person name="Jeffery I.B."/>
            <person name="Cooney J.C."/>
            <person name="Kagawa T.F."/>
            <person name="Liu W."/>
            <person name="Song Y."/>
            <person name="Salvetti E."/>
            <person name="Wrobel A."/>
            <person name="Rasinkangas P."/>
            <person name="Parkhill J."/>
            <person name="Rea M.C."/>
            <person name="O'Sullivan O."/>
            <person name="Ritari J."/>
            <person name="Douillard F.P."/>
            <person name="Paul Ross R."/>
            <person name="Yang R."/>
            <person name="Briner A.E."/>
            <person name="Felis G.E."/>
            <person name="de Vos W.M."/>
            <person name="Barrangou R."/>
            <person name="Klaenhammer T.R."/>
            <person name="Caufield P.W."/>
            <person name="Cui Y."/>
            <person name="Zhang H."/>
            <person name="O'Toole P.W."/>
        </authorList>
    </citation>
    <scope>NUCLEOTIDE SEQUENCE [LARGE SCALE GENOMIC DNA]</scope>
    <source>
        <strain evidence="4 5">DSM 19904</strain>
    </source>
</reference>
<dbReference type="PATRIC" id="fig|1423808.3.peg.686"/>
<feature type="signal peptide" evidence="2">
    <location>
        <begin position="1"/>
        <end position="23"/>
    </location>
</feature>
<feature type="domain" description="DUF5776" evidence="3">
    <location>
        <begin position="1305"/>
        <end position="1370"/>
    </location>
</feature>
<accession>A0A0R1L5B7</accession>
<evidence type="ECO:0000256" key="2">
    <source>
        <dbReference type="SAM" id="SignalP"/>
    </source>
</evidence>
<dbReference type="Pfam" id="PF19087">
    <property type="entry name" value="DUF5776"/>
    <property type="match status" value="2"/>
</dbReference>
<evidence type="ECO:0000313" key="5">
    <source>
        <dbReference type="Proteomes" id="UP000051581"/>
    </source>
</evidence>
<feature type="compositionally biased region" description="Pro residues" evidence="1">
    <location>
        <begin position="1098"/>
        <end position="1140"/>
    </location>
</feature>
<keyword evidence="5" id="KW-1185">Reference proteome</keyword>
<keyword evidence="2" id="KW-0732">Signal</keyword>
<name>A0A0R1L5B7_9LACO</name>
<dbReference type="InterPro" id="IPR044081">
    <property type="entry name" value="DUF5776"/>
</dbReference>
<evidence type="ECO:0000259" key="3">
    <source>
        <dbReference type="Pfam" id="PF19087"/>
    </source>
</evidence>
<proteinExistence type="predicted"/>
<feature type="region of interest" description="Disordered" evidence="1">
    <location>
        <begin position="1096"/>
        <end position="1145"/>
    </location>
</feature>
<feature type="domain" description="DUF5776" evidence="3">
    <location>
        <begin position="1231"/>
        <end position="1297"/>
    </location>
</feature>
<feature type="chain" id="PRO_5006407094" description="DUF5776 domain-containing protein" evidence="2">
    <location>
        <begin position="24"/>
        <end position="1374"/>
    </location>
</feature>
<gene>
    <name evidence="4" type="ORF">FD17_GL000682</name>
</gene>
<protein>
    <recommendedName>
        <fullName evidence="3">DUF5776 domain-containing protein</fullName>
    </recommendedName>
</protein>
<dbReference type="EMBL" id="AZEA01000013">
    <property type="protein sequence ID" value="KRK88033.1"/>
    <property type="molecule type" value="Genomic_DNA"/>
</dbReference>
<dbReference type="Proteomes" id="UP000051581">
    <property type="component" value="Unassembled WGS sequence"/>
</dbReference>
<evidence type="ECO:0000256" key="1">
    <source>
        <dbReference type="SAM" id="MobiDB-lite"/>
    </source>
</evidence>